<dbReference type="OMA" id="PIYDSCI"/>
<dbReference type="RefSeq" id="XP_028546174.1">
    <property type="nucleotide sequence ID" value="XM_028690373.1"/>
</dbReference>
<dbReference type="GeneID" id="39750331"/>
<accession>A0A1Y1JQ29</accession>
<dbReference type="AlphaFoldDB" id="A0A1Y1JQ29"/>
<reference evidence="3" key="1">
    <citation type="submission" date="2017-04" db="EMBL/GenBank/DDBJ databases">
        <title>Plasmodium gonderi genome.</title>
        <authorList>
            <person name="Arisue N."/>
            <person name="Honma H."/>
            <person name="Kawai S."/>
            <person name="Tougan T."/>
            <person name="Tanabe K."/>
            <person name="Horii T."/>
        </authorList>
    </citation>
    <scope>NUCLEOTIDE SEQUENCE [LARGE SCALE GENOMIC DNA]</scope>
    <source>
        <strain evidence="3">ATCC 30045</strain>
    </source>
</reference>
<comment type="caution">
    <text evidence="2">The sequence shown here is derived from an EMBL/GenBank/DDBJ whole genome shotgun (WGS) entry which is preliminary data.</text>
</comment>
<evidence type="ECO:0000313" key="2">
    <source>
        <dbReference type="EMBL" id="GAW83585.1"/>
    </source>
</evidence>
<evidence type="ECO:0000256" key="1">
    <source>
        <dbReference type="SAM" id="Coils"/>
    </source>
</evidence>
<dbReference type="OrthoDB" id="392343at2759"/>
<name>A0A1Y1JQ29_PLAGO</name>
<organism evidence="2 3">
    <name type="scientific">Plasmodium gonderi</name>
    <dbReference type="NCBI Taxonomy" id="77519"/>
    <lineage>
        <taxon>Eukaryota</taxon>
        <taxon>Sar</taxon>
        <taxon>Alveolata</taxon>
        <taxon>Apicomplexa</taxon>
        <taxon>Aconoidasida</taxon>
        <taxon>Haemosporida</taxon>
        <taxon>Plasmodiidae</taxon>
        <taxon>Plasmodium</taxon>
        <taxon>Plasmodium (Plasmodium)</taxon>
    </lineage>
</organism>
<dbReference type="EMBL" id="BDQF01000015">
    <property type="protein sequence ID" value="GAW83585.1"/>
    <property type="molecule type" value="Genomic_DNA"/>
</dbReference>
<protein>
    <submittedName>
        <fullName evidence="2">Unspecified product</fullName>
    </submittedName>
</protein>
<sequence length="429" mass="51088">MSASICSNYINNVYLEFNLFNNFLKDLNQKILSSNNDKYTPIYDSCIENAYNVQNKYNAWNHGEEVIDEEFMEHFSQNIIINIKAFLRNNFCCIDENLENLKNRNKKLIEKLKVDLENAENQENYIYELEKSLKLEKEKNKNAYILQEKINNLLNQNEKLKNRNDQLEMSSWKQREENSKIKVELKKILSLKEKKNEYDNSMSSYNKLNKSMSTLFKKINNNIQRSKCEKLMLEKSRNYSDNFLYTIQSIMHNQAEPLDEKNHHTGESRDKTENCSEQNYIPKKDIKISKSFHNKHNSYNMDYSNQKYQNYHVHKLTSESCNNMINSSHIFFSGGDKRGISKNDLSSYKMYNNKNFKHIGEDETIYKNVEFEKKEIIKGKCRNMDNFDINNCMHKRDFIHDDYFTVRESTLSCCNNTVLIDMRKAISNK</sequence>
<feature type="coiled-coil region" evidence="1">
    <location>
        <begin position="98"/>
        <end position="211"/>
    </location>
</feature>
<keyword evidence="1" id="KW-0175">Coiled coil</keyword>
<evidence type="ECO:0000313" key="3">
    <source>
        <dbReference type="Proteomes" id="UP000195521"/>
    </source>
</evidence>
<keyword evidence="3" id="KW-1185">Reference proteome</keyword>
<gene>
    <name evidence="2" type="ORF">PGO_143830</name>
</gene>
<dbReference type="Proteomes" id="UP000195521">
    <property type="component" value="Unassembled WGS sequence"/>
</dbReference>
<proteinExistence type="predicted"/>